<evidence type="ECO:0000256" key="6">
    <source>
        <dbReference type="ARBA" id="ARBA00023014"/>
    </source>
</evidence>
<dbReference type="InterPro" id="IPR013785">
    <property type="entry name" value="Aldolase_TIM"/>
</dbReference>
<dbReference type="GO" id="GO:0004748">
    <property type="term" value="F:ribonucleoside-diphosphate reductase activity, thioredoxin disulfide as acceptor"/>
    <property type="evidence" value="ECO:0007669"/>
    <property type="project" value="TreeGrafter"/>
</dbReference>
<evidence type="ECO:0000256" key="3">
    <source>
        <dbReference type="ARBA" id="ARBA00022691"/>
    </source>
</evidence>
<sequence length="218" mass="23792">MTRIAINRLHYPVTVLGHGVRAGVWVQGCTLACPGCMSRDTWEPRPGTEVDVETVIAWTRRLPGPLDGITVSGGEPFQQPGPLAELLYGLRQLPTEDRGACDLLVFSGYAWPRLRDEVKHQPALALCDAVVAGPYMARRNTGSPLRGSDNQEVVPLTPLGRERYGAEALAQYGERRLQVTTNGGDVRVVGIPHRADLARWQAASEARGVTWEGTTWTA</sequence>
<dbReference type="InterPro" id="IPR058240">
    <property type="entry name" value="rSAM_sf"/>
</dbReference>
<dbReference type="PANTHER" id="PTHR30352:SF2">
    <property type="entry name" value="ANAEROBIC RIBONUCLEOSIDE-TRIPHOSPHATE REDUCTASE-ACTIVATING PROTEIN"/>
    <property type="match status" value="1"/>
</dbReference>
<dbReference type="Pfam" id="PF13353">
    <property type="entry name" value="Fer4_12"/>
    <property type="match status" value="1"/>
</dbReference>
<dbReference type="Gene3D" id="3.20.20.70">
    <property type="entry name" value="Aldolase class I"/>
    <property type="match status" value="1"/>
</dbReference>
<gene>
    <name evidence="7" type="ORF">OG549_35240</name>
</gene>
<evidence type="ECO:0000256" key="4">
    <source>
        <dbReference type="ARBA" id="ARBA00022723"/>
    </source>
</evidence>
<evidence type="ECO:0000313" key="7">
    <source>
        <dbReference type="EMBL" id="WTW65484.1"/>
    </source>
</evidence>
<accession>A0AAU2VEA6</accession>
<name>A0AAU2VEA6_9ACTN</name>
<organism evidence="7">
    <name type="scientific">Streptomyces sp. NBC_00003</name>
    <dbReference type="NCBI Taxonomy" id="2903608"/>
    <lineage>
        <taxon>Bacteria</taxon>
        <taxon>Bacillati</taxon>
        <taxon>Actinomycetota</taxon>
        <taxon>Actinomycetes</taxon>
        <taxon>Kitasatosporales</taxon>
        <taxon>Streptomycetaceae</taxon>
        <taxon>Streptomyces</taxon>
    </lineage>
</organism>
<evidence type="ECO:0000256" key="5">
    <source>
        <dbReference type="ARBA" id="ARBA00023004"/>
    </source>
</evidence>
<keyword evidence="5" id="KW-0408">Iron</keyword>
<dbReference type="GO" id="GO:0046872">
    <property type="term" value="F:metal ion binding"/>
    <property type="evidence" value="ECO:0007669"/>
    <property type="project" value="UniProtKB-KW"/>
</dbReference>
<dbReference type="AlphaFoldDB" id="A0AAU2VEA6"/>
<evidence type="ECO:0000256" key="2">
    <source>
        <dbReference type="ARBA" id="ARBA00022485"/>
    </source>
</evidence>
<dbReference type="GO" id="GO:0051539">
    <property type="term" value="F:4 iron, 4 sulfur cluster binding"/>
    <property type="evidence" value="ECO:0007669"/>
    <property type="project" value="UniProtKB-KW"/>
</dbReference>
<dbReference type="InterPro" id="IPR007197">
    <property type="entry name" value="rSAM"/>
</dbReference>
<dbReference type="InterPro" id="IPR034457">
    <property type="entry name" value="Organic_radical-activating"/>
</dbReference>
<dbReference type="PANTHER" id="PTHR30352">
    <property type="entry name" value="PYRUVATE FORMATE-LYASE-ACTIVATING ENZYME"/>
    <property type="match status" value="1"/>
</dbReference>
<keyword evidence="2" id="KW-0004">4Fe-4S</keyword>
<keyword evidence="3" id="KW-0949">S-adenosyl-L-methionine</keyword>
<dbReference type="EMBL" id="CP108318">
    <property type="protein sequence ID" value="WTW65484.1"/>
    <property type="molecule type" value="Genomic_DNA"/>
</dbReference>
<comment type="cofactor">
    <cofactor evidence="1">
        <name>[4Fe-4S] cluster</name>
        <dbReference type="ChEBI" id="CHEBI:49883"/>
    </cofactor>
</comment>
<dbReference type="SFLD" id="SFLDS00029">
    <property type="entry name" value="Radical_SAM"/>
    <property type="match status" value="1"/>
</dbReference>
<evidence type="ECO:0000256" key="1">
    <source>
        <dbReference type="ARBA" id="ARBA00001966"/>
    </source>
</evidence>
<reference evidence="7" key="1">
    <citation type="submission" date="2022-10" db="EMBL/GenBank/DDBJ databases">
        <title>The complete genomes of actinobacterial strains from the NBC collection.</title>
        <authorList>
            <person name="Joergensen T.S."/>
            <person name="Alvarez Arevalo M."/>
            <person name="Sterndorff E.B."/>
            <person name="Faurdal D."/>
            <person name="Vuksanovic O."/>
            <person name="Mourched A.-S."/>
            <person name="Charusanti P."/>
            <person name="Shaw S."/>
            <person name="Blin K."/>
            <person name="Weber T."/>
        </authorList>
    </citation>
    <scope>NUCLEOTIDE SEQUENCE</scope>
    <source>
        <strain evidence="7">NBC_00003</strain>
    </source>
</reference>
<proteinExistence type="predicted"/>
<protein>
    <submittedName>
        <fullName evidence="7">Radical SAM protein</fullName>
    </submittedName>
</protein>
<dbReference type="SUPFAM" id="SSF102114">
    <property type="entry name" value="Radical SAM enzymes"/>
    <property type="match status" value="1"/>
</dbReference>
<keyword evidence="4" id="KW-0479">Metal-binding</keyword>
<keyword evidence="6" id="KW-0411">Iron-sulfur</keyword>